<evidence type="ECO:0000256" key="4">
    <source>
        <dbReference type="ARBA" id="ARBA00022692"/>
    </source>
</evidence>
<evidence type="ECO:0000256" key="8">
    <source>
        <dbReference type="SAM" id="Phobius"/>
    </source>
</evidence>
<reference evidence="9" key="2">
    <citation type="submission" date="2023-01" db="EMBL/GenBank/DDBJ databases">
        <authorList>
            <person name="Petersen C."/>
        </authorList>
    </citation>
    <scope>NUCLEOTIDE SEQUENCE</scope>
    <source>
        <strain evidence="9">IBT 15450</strain>
    </source>
</reference>
<dbReference type="PANTHER" id="PTHR22914">
    <property type="entry name" value="CHITIN SYNTHASE"/>
    <property type="match status" value="1"/>
</dbReference>
<evidence type="ECO:0000256" key="7">
    <source>
        <dbReference type="SAM" id="MobiDB-lite"/>
    </source>
</evidence>
<dbReference type="GO" id="GO:0030428">
    <property type="term" value="C:cell septum"/>
    <property type="evidence" value="ECO:0007669"/>
    <property type="project" value="TreeGrafter"/>
</dbReference>
<dbReference type="Proteomes" id="UP001219568">
    <property type="component" value="Unassembled WGS sequence"/>
</dbReference>
<dbReference type="Pfam" id="PF03142">
    <property type="entry name" value="Chitin_synth_2"/>
    <property type="match status" value="2"/>
</dbReference>
<feature type="compositionally biased region" description="Polar residues" evidence="7">
    <location>
        <begin position="149"/>
        <end position="164"/>
    </location>
</feature>
<name>A0AAD6N2P1_PENCN</name>
<evidence type="ECO:0000256" key="3">
    <source>
        <dbReference type="ARBA" id="ARBA00022679"/>
    </source>
</evidence>
<dbReference type="AlphaFoldDB" id="A0AAD6N2P1"/>
<proteinExistence type="predicted"/>
<organism evidence="9 10">
    <name type="scientific">Penicillium canescens</name>
    <dbReference type="NCBI Taxonomy" id="5083"/>
    <lineage>
        <taxon>Eukaryota</taxon>
        <taxon>Fungi</taxon>
        <taxon>Dikarya</taxon>
        <taxon>Ascomycota</taxon>
        <taxon>Pezizomycotina</taxon>
        <taxon>Eurotiomycetes</taxon>
        <taxon>Eurotiomycetidae</taxon>
        <taxon>Eurotiales</taxon>
        <taxon>Aspergillaceae</taxon>
        <taxon>Penicillium</taxon>
    </lineage>
</organism>
<dbReference type="GO" id="GO:0004100">
    <property type="term" value="F:chitin synthase activity"/>
    <property type="evidence" value="ECO:0007669"/>
    <property type="project" value="InterPro"/>
</dbReference>
<sequence length="663" mass="74981">MSARSEAVPRGNKATGVVEKAGSPDVRNKLLDLSESVIRADAPIAAASRDFQNFQTPSIPPKLHLAKFTIPRVPEQAFPGGRIGRAEPHSLPEGTAGRCVANVDKRVHLESHPGLPGEATRPKGIDRPSEDIHKDVTRPFYEPRAVNHTVRTPSPNFSRPNGRQSPEMMIGERTDWTSSQVVTPRLAEPEHDLVKAGKQKRRMQKNAVQVSQLSINTFLIFAVWRWAAYFYVFIPFVALALVLNCIMVFSILVFTVKHKFLLPEERELPARPETIVYLLPCYNETREELTKSLDSLARQREIEGHKRSLIIICDGKVRGEGMQKTTADTLSQDILVIRTFRRRITAAYLAWDQQEMDITIQKGTYKDLPYIAILKDFNQGKRDALILARTFLYNFNIRAENPQTRLSQSLFSELSSFLINDCGIKKACCLVGMDADTYFDELCVAELLKESRLGSRSQILLCTHLLTSSLIQSYQYTVGVSGYVSVDFQGYNWNFLRLYQSTEYTISQGLRRMHQSIATKKVSCLPGCCQLLKVCETTCGDQVLINLFGYYPKPTDGLLRQIRATASEDRNHVCLMLSARSNAQTRQALRAHAYTAVPDSVPIFLSQRKRWTLGATSNDLMLVTSRGIQWFERVLAFCNVWTWFLNIFILACLACLIYACFCE</sequence>
<dbReference type="GO" id="GO:0031505">
    <property type="term" value="P:fungal-type cell wall organization"/>
    <property type="evidence" value="ECO:0007669"/>
    <property type="project" value="TreeGrafter"/>
</dbReference>
<dbReference type="GO" id="GO:0005886">
    <property type="term" value="C:plasma membrane"/>
    <property type="evidence" value="ECO:0007669"/>
    <property type="project" value="UniProtKB-SubCell"/>
</dbReference>
<evidence type="ECO:0000256" key="2">
    <source>
        <dbReference type="ARBA" id="ARBA00022475"/>
    </source>
</evidence>
<keyword evidence="4 8" id="KW-0812">Transmembrane</keyword>
<keyword evidence="2" id="KW-1003">Cell membrane</keyword>
<dbReference type="InterPro" id="IPR004835">
    <property type="entry name" value="Chitin_synth"/>
</dbReference>
<feature type="compositionally biased region" description="Basic and acidic residues" evidence="7">
    <location>
        <begin position="120"/>
        <end position="137"/>
    </location>
</feature>
<keyword evidence="10" id="KW-1185">Reference proteome</keyword>
<comment type="subcellular location">
    <subcellularLocation>
        <location evidence="1">Cell membrane</location>
        <topology evidence="1">Multi-pass membrane protein</topology>
    </subcellularLocation>
</comment>
<evidence type="ECO:0000256" key="1">
    <source>
        <dbReference type="ARBA" id="ARBA00004651"/>
    </source>
</evidence>
<evidence type="ECO:0000313" key="10">
    <source>
        <dbReference type="Proteomes" id="UP001219568"/>
    </source>
</evidence>
<feature type="region of interest" description="Disordered" evidence="7">
    <location>
        <begin position="1"/>
        <end position="20"/>
    </location>
</feature>
<feature type="region of interest" description="Disordered" evidence="7">
    <location>
        <begin position="110"/>
        <end position="137"/>
    </location>
</feature>
<feature type="transmembrane region" description="Helical" evidence="8">
    <location>
        <begin position="634"/>
        <end position="659"/>
    </location>
</feature>
<feature type="region of interest" description="Disordered" evidence="7">
    <location>
        <begin position="148"/>
        <end position="167"/>
    </location>
</feature>
<evidence type="ECO:0000313" key="9">
    <source>
        <dbReference type="EMBL" id="KAJ6026459.1"/>
    </source>
</evidence>
<reference evidence="9" key="1">
    <citation type="journal article" date="2023" name="IMA Fungus">
        <title>Comparative genomic study of the Penicillium genus elucidates a diverse pangenome and 15 lateral gene transfer events.</title>
        <authorList>
            <person name="Petersen C."/>
            <person name="Sorensen T."/>
            <person name="Nielsen M.R."/>
            <person name="Sondergaard T.E."/>
            <person name="Sorensen J.L."/>
            <person name="Fitzpatrick D.A."/>
            <person name="Frisvad J.C."/>
            <person name="Nielsen K.L."/>
        </authorList>
    </citation>
    <scope>NUCLEOTIDE SEQUENCE</scope>
    <source>
        <strain evidence="9">IBT 15450</strain>
    </source>
</reference>
<evidence type="ECO:0000256" key="6">
    <source>
        <dbReference type="ARBA" id="ARBA00023180"/>
    </source>
</evidence>
<evidence type="ECO:0000256" key="5">
    <source>
        <dbReference type="ARBA" id="ARBA00023136"/>
    </source>
</evidence>
<dbReference type="PANTHER" id="PTHR22914:SF13">
    <property type="entry name" value="CHITIN SYNTHASE"/>
    <property type="match status" value="1"/>
</dbReference>
<keyword evidence="3" id="KW-0808">Transferase</keyword>
<comment type="caution">
    <text evidence="9">The sequence shown here is derived from an EMBL/GenBank/DDBJ whole genome shotgun (WGS) entry which is preliminary data.</text>
</comment>
<keyword evidence="5 8" id="KW-0472">Membrane</keyword>
<keyword evidence="8" id="KW-1133">Transmembrane helix</keyword>
<protein>
    <recommendedName>
        <fullName evidence="11">Chitin synthase</fullName>
    </recommendedName>
</protein>
<dbReference type="GO" id="GO:0006031">
    <property type="term" value="P:chitin biosynthetic process"/>
    <property type="evidence" value="ECO:0007669"/>
    <property type="project" value="TreeGrafter"/>
</dbReference>
<feature type="transmembrane region" description="Helical" evidence="8">
    <location>
        <begin position="233"/>
        <end position="256"/>
    </location>
</feature>
<accession>A0AAD6N2P1</accession>
<gene>
    <name evidence="9" type="ORF">N7460_011276</name>
</gene>
<dbReference type="EMBL" id="JAQJZL010000015">
    <property type="protein sequence ID" value="KAJ6026459.1"/>
    <property type="molecule type" value="Genomic_DNA"/>
</dbReference>
<evidence type="ECO:0008006" key="11">
    <source>
        <dbReference type="Google" id="ProtNLM"/>
    </source>
</evidence>
<keyword evidence="6" id="KW-0325">Glycoprotein</keyword>